<evidence type="ECO:0000313" key="25">
    <source>
        <dbReference type="Proteomes" id="UP000007819"/>
    </source>
</evidence>
<dbReference type="GO" id="GO:0015297">
    <property type="term" value="F:antiporter activity"/>
    <property type="evidence" value="ECO:0007669"/>
    <property type="project" value="UniProtKB-KW"/>
</dbReference>
<keyword evidence="13 19" id="KW-0175">Coiled coil</keyword>
<evidence type="ECO:0000256" key="9">
    <source>
        <dbReference type="ARBA" id="ARBA00022792"/>
    </source>
</evidence>
<evidence type="ECO:0000259" key="22">
    <source>
        <dbReference type="PROSITE" id="PS50222"/>
    </source>
</evidence>
<dbReference type="GO" id="GO:0005509">
    <property type="term" value="F:calcium ion binding"/>
    <property type="evidence" value="ECO:0007669"/>
    <property type="project" value="InterPro"/>
</dbReference>
<dbReference type="PANTHER" id="PTHR14009:SF1">
    <property type="entry name" value="MITOCHONDRIAL PROTON_CALCIUM EXCHANGER PROTEIN"/>
    <property type="match status" value="1"/>
</dbReference>
<dbReference type="GO" id="GO:0005743">
    <property type="term" value="C:mitochondrial inner membrane"/>
    <property type="evidence" value="ECO:0007669"/>
    <property type="project" value="UniProtKB-SubCell"/>
</dbReference>
<evidence type="ECO:0000256" key="13">
    <source>
        <dbReference type="ARBA" id="ARBA00023054"/>
    </source>
</evidence>
<dbReference type="Proteomes" id="UP000007819">
    <property type="component" value="Chromosome A2"/>
</dbReference>
<reference evidence="24" key="2">
    <citation type="submission" date="2022-06" db="UniProtKB">
        <authorList>
            <consortium name="EnsemblMetazoa"/>
        </authorList>
    </citation>
    <scope>IDENTIFICATION</scope>
</reference>
<protein>
    <recommendedName>
        <fullName evidence="3">Mitochondrial proton/calcium exchanger protein</fullName>
    </recommendedName>
    <alternativeName>
        <fullName evidence="17">Leucine zipper-EF-hand-containing transmembrane protein 1</fullName>
    </alternativeName>
</protein>
<dbReference type="AlphaFoldDB" id="A0A8R2A4F1"/>
<dbReference type="PANTHER" id="PTHR14009">
    <property type="entry name" value="LEUCINE ZIPPER-EF-HAND CONTAINING TRANSMEMBRANE PROTEIN"/>
    <property type="match status" value="1"/>
</dbReference>
<dbReference type="GeneID" id="100164668"/>
<evidence type="ECO:0000256" key="15">
    <source>
        <dbReference type="ARBA" id="ARBA00023128"/>
    </source>
</evidence>
<comment type="similarity">
    <text evidence="2">Belongs to the LETM1 family.</text>
</comment>
<keyword evidence="11" id="KW-0809">Transit peptide</keyword>
<dbReference type="GO" id="GO:0043022">
    <property type="term" value="F:ribosome binding"/>
    <property type="evidence" value="ECO:0007669"/>
    <property type="project" value="InterPro"/>
</dbReference>
<evidence type="ECO:0000313" key="24">
    <source>
        <dbReference type="EnsemblMetazoa" id="XP_001947023.1"/>
    </source>
</evidence>
<evidence type="ECO:0000256" key="20">
    <source>
        <dbReference type="SAM" id="MobiDB-lite"/>
    </source>
</evidence>
<evidence type="ECO:0000256" key="5">
    <source>
        <dbReference type="ARBA" id="ARBA00022449"/>
    </source>
</evidence>
<dbReference type="OrthoDB" id="624114at2759"/>
<dbReference type="PROSITE" id="PS51758">
    <property type="entry name" value="LETM1_RBD"/>
    <property type="match status" value="1"/>
</dbReference>
<accession>A0A8R2A4F1</accession>
<keyword evidence="10" id="KW-0106">Calcium</keyword>
<dbReference type="EnsemblMetazoa" id="XM_001946988.5">
    <property type="protein sequence ID" value="XP_001947023.1"/>
    <property type="gene ID" value="LOC100164668"/>
</dbReference>
<feature type="domain" description="EF-hand" evidence="22">
    <location>
        <begin position="624"/>
        <end position="659"/>
    </location>
</feature>
<dbReference type="Pfam" id="PF26561">
    <property type="entry name" value="LETM1_C"/>
    <property type="match status" value="1"/>
</dbReference>
<dbReference type="KEGG" id="api:100164668"/>
<proteinExistence type="inferred from homology"/>
<keyword evidence="12 21" id="KW-1133">Transmembrane helix</keyword>
<keyword evidence="4" id="KW-0813">Transport</keyword>
<dbReference type="SUPFAM" id="SSF47473">
    <property type="entry name" value="EF-hand"/>
    <property type="match status" value="1"/>
</dbReference>
<keyword evidence="25" id="KW-1185">Reference proteome</keyword>
<evidence type="ECO:0000256" key="1">
    <source>
        <dbReference type="ARBA" id="ARBA00004434"/>
    </source>
</evidence>
<evidence type="ECO:0000256" key="18">
    <source>
        <dbReference type="PROSITE-ProRule" id="PRU01094"/>
    </source>
</evidence>
<keyword evidence="16 21" id="KW-0472">Membrane</keyword>
<keyword evidence="15 18" id="KW-0496">Mitochondrion</keyword>
<evidence type="ECO:0000256" key="10">
    <source>
        <dbReference type="ARBA" id="ARBA00022837"/>
    </source>
</evidence>
<evidence type="ECO:0000256" key="21">
    <source>
        <dbReference type="SAM" id="Phobius"/>
    </source>
</evidence>
<dbReference type="InterPro" id="IPR002048">
    <property type="entry name" value="EF_hand_dom"/>
</dbReference>
<evidence type="ECO:0000256" key="6">
    <source>
        <dbReference type="ARBA" id="ARBA00022568"/>
    </source>
</evidence>
<keyword evidence="8" id="KW-0479">Metal-binding</keyword>
<dbReference type="InterPro" id="IPR044202">
    <property type="entry name" value="LETM1/MDM38-like"/>
</dbReference>
<evidence type="ECO:0000256" key="12">
    <source>
        <dbReference type="ARBA" id="ARBA00022989"/>
    </source>
</evidence>
<dbReference type="RefSeq" id="XP_001947023.1">
    <property type="nucleotide sequence ID" value="XM_001946988.4"/>
</dbReference>
<feature type="transmembrane region" description="Helical" evidence="21">
    <location>
        <begin position="172"/>
        <end position="192"/>
    </location>
</feature>
<keyword evidence="6" id="KW-0109">Calcium transport</keyword>
<keyword evidence="5" id="KW-0050">Antiport</keyword>
<feature type="domain" description="Letm1 RBD" evidence="23">
    <location>
        <begin position="215"/>
        <end position="434"/>
    </location>
</feature>
<name>A0A8R2A4F1_ACYPI</name>
<evidence type="ECO:0000256" key="11">
    <source>
        <dbReference type="ARBA" id="ARBA00022946"/>
    </source>
</evidence>
<dbReference type="Pfam" id="PF07766">
    <property type="entry name" value="LETM1_RBD"/>
    <property type="match status" value="1"/>
</dbReference>
<organism evidence="24 25">
    <name type="scientific">Acyrthosiphon pisum</name>
    <name type="common">Pea aphid</name>
    <dbReference type="NCBI Taxonomy" id="7029"/>
    <lineage>
        <taxon>Eukaryota</taxon>
        <taxon>Metazoa</taxon>
        <taxon>Ecdysozoa</taxon>
        <taxon>Arthropoda</taxon>
        <taxon>Hexapoda</taxon>
        <taxon>Insecta</taxon>
        <taxon>Pterygota</taxon>
        <taxon>Neoptera</taxon>
        <taxon>Paraneoptera</taxon>
        <taxon>Hemiptera</taxon>
        <taxon>Sternorrhyncha</taxon>
        <taxon>Aphidomorpha</taxon>
        <taxon>Aphidoidea</taxon>
        <taxon>Aphididae</taxon>
        <taxon>Macrosiphini</taxon>
        <taxon>Acyrthosiphon</taxon>
    </lineage>
</organism>
<sequence>MNITRAAKSGLRPCGNLYKFYNNKHFGAICLNPQPCSFSNNFFYSNVASNRFLPISRLTTKLEFSNPHIRQISYTSSLLSEKPSSKIEETVNAVKEKAQKEAEGKEVATVKPTKTIKQKVIDEVMHYYHGFKLLGLNAKISFKLALKKMRGQDLTRREHNLFVETVADLFRLLPFSVFIIVPFLEFTLPIFIKIFPGMLPTTFQTKDDKEAKLKKSLKVKLEMAKFLQETLDNMSVSGKGHTCDSAKDFADFFAKVRQEGTVISADEILKFSKLFKDEITLDSLPRPQLVALCRVLELRPIGTSNFLRFQLTLKLRSLAIDDKVIQKEGVDLLTLSELQQACKSRGMRAYGLTEKRLKQQLTQWLDLSLNEKVPPSLLLLSRAFSFTENIPTSDLLKKAISALPNSVGVSTEADLGERDGVIDNKAKLEAIKEEERKVKEEIAECLEEKKKELEDAKKKPKEQTILAKDNLIDTAPILTDTTGIKEIKEENVTSTDLKTLETAIENLSSEQKTLIVEKEEIKDLKDELKDYQEDINDLQEVMKTEKKEKVRESKAAKRLFKKVNNMIKNMDQVVEMLEMKEKKIKKEIETKELVDENTAEESELINIDELIGVVRKLQSIPDEDKLLQISEVLSKIDDDHDGSIRLDTVLKVLELIGTENIKLSTKEMDMITQLVIKEEEMETIEKMNKIQKLEKDDVAQATAPKVIVTSETIPKKTITPIIDSKIVSDTKIPPLPPTSSTKSDEPKKL</sequence>
<keyword evidence="9" id="KW-0999">Mitochondrion inner membrane</keyword>
<dbReference type="InterPro" id="IPR033122">
    <property type="entry name" value="LETM1-like_RBD"/>
</dbReference>
<evidence type="ECO:0000256" key="7">
    <source>
        <dbReference type="ARBA" id="ARBA00022692"/>
    </source>
</evidence>
<evidence type="ECO:0000259" key="23">
    <source>
        <dbReference type="PROSITE" id="PS51758"/>
    </source>
</evidence>
<evidence type="ECO:0000256" key="4">
    <source>
        <dbReference type="ARBA" id="ARBA00022448"/>
    </source>
</evidence>
<dbReference type="InterPro" id="IPR059005">
    <property type="entry name" value="LETM1_C"/>
</dbReference>
<evidence type="ECO:0000256" key="16">
    <source>
        <dbReference type="ARBA" id="ARBA00023136"/>
    </source>
</evidence>
<comment type="subcellular location">
    <subcellularLocation>
        <location evidence="1">Mitochondrion inner membrane</location>
        <topology evidence="1">Single-pass membrane protein</topology>
    </subcellularLocation>
</comment>
<reference evidence="25" key="1">
    <citation type="submission" date="2010-06" db="EMBL/GenBank/DDBJ databases">
        <authorList>
            <person name="Jiang H."/>
            <person name="Abraham K."/>
            <person name="Ali S."/>
            <person name="Alsbrooks S.L."/>
            <person name="Anim B.N."/>
            <person name="Anosike U.S."/>
            <person name="Attaway T."/>
            <person name="Bandaranaike D.P."/>
            <person name="Battles P.K."/>
            <person name="Bell S.N."/>
            <person name="Bell A.V."/>
            <person name="Beltran B."/>
            <person name="Bickham C."/>
            <person name="Bustamante Y."/>
            <person name="Caleb T."/>
            <person name="Canada A."/>
            <person name="Cardenas V."/>
            <person name="Carter K."/>
            <person name="Chacko J."/>
            <person name="Chandrabose M.N."/>
            <person name="Chavez D."/>
            <person name="Chavez A."/>
            <person name="Chen L."/>
            <person name="Chu H.-S."/>
            <person name="Claassen K.J."/>
            <person name="Cockrell R."/>
            <person name="Collins M."/>
            <person name="Cooper J.A."/>
            <person name="Cree A."/>
            <person name="Curry S.M."/>
            <person name="Da Y."/>
            <person name="Dao M.D."/>
            <person name="Das B."/>
            <person name="Davila M.-L."/>
            <person name="Davy-Carroll L."/>
            <person name="Denson S."/>
            <person name="Dinh H."/>
            <person name="Ebong V.E."/>
            <person name="Edwards J.R."/>
            <person name="Egan A."/>
            <person name="El-Daye J."/>
            <person name="Escobedo L."/>
            <person name="Fernandez S."/>
            <person name="Fernando P.R."/>
            <person name="Flagg N."/>
            <person name="Forbes L.D."/>
            <person name="Fowler R.G."/>
            <person name="Fu Q."/>
            <person name="Gabisi R.A."/>
            <person name="Ganer J."/>
            <person name="Garbino Pronczuk A."/>
            <person name="Garcia R.M."/>
            <person name="Garner T."/>
            <person name="Garrett T.E."/>
            <person name="Gonzalez D.A."/>
            <person name="Hamid H."/>
            <person name="Hawkins E.S."/>
            <person name="Hirani K."/>
            <person name="Hogues M.E."/>
            <person name="Hollins B."/>
            <person name="Hsiao C.-H."/>
            <person name="Jabil R."/>
            <person name="James M.L."/>
            <person name="Jhangiani S.N."/>
            <person name="Johnson B."/>
            <person name="Johnson Q."/>
            <person name="Joshi V."/>
            <person name="Kalu J.B."/>
            <person name="Kam C."/>
            <person name="Kashfia A."/>
            <person name="Keebler J."/>
            <person name="Kisamo H."/>
            <person name="Kovar C.L."/>
            <person name="Lago L.A."/>
            <person name="Lai C.-Y."/>
            <person name="Laidlaw J."/>
            <person name="Lara F."/>
            <person name="Le T.-K."/>
            <person name="Lee S.L."/>
            <person name="Legall F.H."/>
            <person name="Lemon S.J."/>
            <person name="Lewis L.R."/>
            <person name="Li B."/>
            <person name="Liu Y."/>
            <person name="Liu Y.-S."/>
            <person name="Lopez J."/>
            <person name="Lozado R.J."/>
            <person name="Lu J."/>
            <person name="Madu R.C."/>
            <person name="Maheshwari M."/>
            <person name="Maheshwari R."/>
            <person name="Malloy K."/>
            <person name="Martinez E."/>
            <person name="Mathew T."/>
            <person name="Mercado I.C."/>
            <person name="Mercado C."/>
            <person name="Meyer B."/>
            <person name="Montgomery K."/>
            <person name="Morgan M.B."/>
            <person name="Munidasa M."/>
            <person name="Nazareth L.V."/>
            <person name="Nelson J."/>
            <person name="Ng B.M."/>
            <person name="Nguyen N.B."/>
            <person name="Nguyen P.Q."/>
            <person name="Nguyen T."/>
            <person name="Obregon M."/>
            <person name="Okwuonu G.O."/>
            <person name="Onwere C.G."/>
            <person name="Orozco G."/>
            <person name="Parra A."/>
            <person name="Patel S."/>
            <person name="Patil S."/>
            <person name="Perez A."/>
            <person name="Perez Y."/>
            <person name="Pham C."/>
            <person name="Primus E.L."/>
            <person name="Pu L.-L."/>
            <person name="Puazo M."/>
            <person name="Qin X."/>
            <person name="Quiroz J.B."/>
            <person name="Reese J."/>
            <person name="Richards S."/>
            <person name="Rives C.M."/>
            <person name="Robberts R."/>
            <person name="Ruiz S.J."/>
            <person name="Ruiz M.J."/>
            <person name="Santibanez J."/>
            <person name="Schneider B.W."/>
            <person name="Sisson I."/>
            <person name="Smith M."/>
            <person name="Sodergren E."/>
            <person name="Song X.-Z."/>
            <person name="Song B.B."/>
            <person name="Summersgill H."/>
            <person name="Thelus R."/>
            <person name="Thornton R.D."/>
            <person name="Trejos Z.Y."/>
            <person name="Usmani K."/>
            <person name="Vattathil S."/>
            <person name="Villasana D."/>
            <person name="Walker D.L."/>
            <person name="Wang S."/>
            <person name="Wang K."/>
            <person name="White C.S."/>
            <person name="Williams A.C."/>
            <person name="Williamson J."/>
            <person name="Wilson K."/>
            <person name="Woghiren I.O."/>
            <person name="Woodworth J.R."/>
            <person name="Worley K.C."/>
            <person name="Wright R.A."/>
            <person name="Wu W."/>
            <person name="Young L."/>
            <person name="Zhang L."/>
            <person name="Zhang J."/>
            <person name="Zhu Y."/>
            <person name="Muzny D.M."/>
            <person name="Weinstock G."/>
            <person name="Gibbs R.A."/>
        </authorList>
    </citation>
    <scope>NUCLEOTIDE SEQUENCE [LARGE SCALE GENOMIC DNA]</scope>
    <source>
        <strain evidence="25">LSR1</strain>
    </source>
</reference>
<evidence type="ECO:0000256" key="17">
    <source>
        <dbReference type="ARBA" id="ARBA00031360"/>
    </source>
</evidence>
<feature type="coiled-coil region" evidence="19">
    <location>
        <begin position="424"/>
        <end position="463"/>
    </location>
</feature>
<evidence type="ECO:0000256" key="14">
    <source>
        <dbReference type="ARBA" id="ARBA00023065"/>
    </source>
</evidence>
<dbReference type="GO" id="GO:0030003">
    <property type="term" value="P:intracellular monoatomic cation homeostasis"/>
    <property type="evidence" value="ECO:0007669"/>
    <property type="project" value="TreeGrafter"/>
</dbReference>
<dbReference type="PROSITE" id="PS50222">
    <property type="entry name" value="EF_HAND_2"/>
    <property type="match status" value="1"/>
</dbReference>
<evidence type="ECO:0000256" key="3">
    <source>
        <dbReference type="ARBA" id="ARBA00020557"/>
    </source>
</evidence>
<dbReference type="InterPro" id="IPR011992">
    <property type="entry name" value="EF-hand-dom_pair"/>
</dbReference>
<evidence type="ECO:0000256" key="8">
    <source>
        <dbReference type="ARBA" id="ARBA00022723"/>
    </source>
</evidence>
<evidence type="ECO:0000256" key="19">
    <source>
        <dbReference type="SAM" id="Coils"/>
    </source>
</evidence>
<feature type="region of interest" description="Disordered" evidence="20">
    <location>
        <begin position="728"/>
        <end position="749"/>
    </location>
</feature>
<feature type="coiled-coil region" evidence="19">
    <location>
        <begin position="497"/>
        <end position="587"/>
    </location>
</feature>
<keyword evidence="14" id="KW-0406">Ion transport</keyword>
<dbReference type="OMA" id="HGFRHLH"/>
<keyword evidence="7 21" id="KW-0812">Transmembrane</keyword>
<evidence type="ECO:0000256" key="2">
    <source>
        <dbReference type="ARBA" id="ARBA00009584"/>
    </source>
</evidence>